<keyword evidence="3 8" id="KW-0812">Transmembrane</keyword>
<keyword evidence="11" id="KW-1185">Reference proteome</keyword>
<evidence type="ECO:0000256" key="4">
    <source>
        <dbReference type="ARBA" id="ARBA00022989"/>
    </source>
</evidence>
<dbReference type="PRINTS" id="PR00169">
    <property type="entry name" value="KCHANNEL"/>
</dbReference>
<dbReference type="GO" id="GO:0008076">
    <property type="term" value="C:voltage-gated potassium channel complex"/>
    <property type="evidence" value="ECO:0007669"/>
    <property type="project" value="InterPro"/>
</dbReference>
<dbReference type="InParanoid" id="Q8TQJ3"/>
<dbReference type="OrthoDB" id="56871at2157"/>
<sequence>MIGGSIISSNLLIRIFHGSCRKIIAFLFTILSLTLISGVLIYFVEGETGGFISRSSSVYWAITTLLTTGYGDTVLQTNFGRLVASVVKVLGFSIIVAPIVIIITEIYKSLSETSRKTKSLTISPFPLIWRYLNTQYFRML</sequence>
<evidence type="ECO:0000256" key="1">
    <source>
        <dbReference type="ARBA" id="ARBA00004141"/>
    </source>
</evidence>
<feature type="domain" description="Potassium channel" evidence="9">
    <location>
        <begin position="30"/>
        <end position="105"/>
    </location>
</feature>
<dbReference type="AlphaFoldDB" id="Q8TQJ3"/>
<evidence type="ECO:0000256" key="2">
    <source>
        <dbReference type="ARBA" id="ARBA00022448"/>
    </source>
</evidence>
<name>Q8TQJ3_METAC</name>
<dbReference type="Gene3D" id="1.10.287.70">
    <property type="match status" value="1"/>
</dbReference>
<evidence type="ECO:0000256" key="7">
    <source>
        <dbReference type="ARBA" id="ARBA00023303"/>
    </source>
</evidence>
<protein>
    <recommendedName>
        <fullName evidence="9">Potassium channel domain-containing protein</fullName>
    </recommendedName>
</protein>
<dbReference type="Pfam" id="PF07885">
    <property type="entry name" value="Ion_trans_2"/>
    <property type="match status" value="1"/>
</dbReference>
<gene>
    <name evidence="10" type="ordered locus">MA_1550</name>
</gene>
<keyword evidence="5" id="KW-0406">Ion transport</keyword>
<keyword evidence="2" id="KW-0813">Transport</keyword>
<dbReference type="SUPFAM" id="SSF81324">
    <property type="entry name" value="Voltage-gated potassium channels"/>
    <property type="match status" value="1"/>
</dbReference>
<dbReference type="InterPro" id="IPR028325">
    <property type="entry name" value="VG_K_chnl"/>
</dbReference>
<dbReference type="PANTHER" id="PTHR11537">
    <property type="entry name" value="VOLTAGE-GATED POTASSIUM CHANNEL"/>
    <property type="match status" value="1"/>
</dbReference>
<evidence type="ECO:0000259" key="9">
    <source>
        <dbReference type="Pfam" id="PF07885"/>
    </source>
</evidence>
<feature type="transmembrane region" description="Helical" evidence="8">
    <location>
        <begin position="82"/>
        <end position="107"/>
    </location>
</feature>
<keyword evidence="6 8" id="KW-0472">Membrane</keyword>
<dbReference type="RefSeq" id="WP_011021561.1">
    <property type="nucleotide sequence ID" value="NC_003552.1"/>
</dbReference>
<feature type="transmembrane region" description="Helical" evidence="8">
    <location>
        <begin position="23"/>
        <end position="44"/>
    </location>
</feature>
<keyword evidence="4 8" id="KW-1133">Transmembrane helix</keyword>
<dbReference type="GeneID" id="32154420"/>
<dbReference type="PANTHER" id="PTHR11537:SF254">
    <property type="entry name" value="POTASSIUM VOLTAGE-GATED CHANNEL PROTEIN SHAB"/>
    <property type="match status" value="1"/>
</dbReference>
<dbReference type="InterPro" id="IPR013099">
    <property type="entry name" value="K_chnl_dom"/>
</dbReference>
<evidence type="ECO:0000256" key="3">
    <source>
        <dbReference type="ARBA" id="ARBA00022692"/>
    </source>
</evidence>
<evidence type="ECO:0000256" key="6">
    <source>
        <dbReference type="ARBA" id="ARBA00023136"/>
    </source>
</evidence>
<dbReference type="PhylomeDB" id="Q8TQJ3"/>
<evidence type="ECO:0000313" key="11">
    <source>
        <dbReference type="Proteomes" id="UP000002487"/>
    </source>
</evidence>
<proteinExistence type="predicted"/>
<evidence type="ECO:0000256" key="5">
    <source>
        <dbReference type="ARBA" id="ARBA00023065"/>
    </source>
</evidence>
<dbReference type="GO" id="GO:0005249">
    <property type="term" value="F:voltage-gated potassium channel activity"/>
    <property type="evidence" value="ECO:0007669"/>
    <property type="project" value="InterPro"/>
</dbReference>
<dbReference type="Proteomes" id="UP000002487">
    <property type="component" value="Chromosome"/>
</dbReference>
<evidence type="ECO:0000256" key="8">
    <source>
        <dbReference type="SAM" id="Phobius"/>
    </source>
</evidence>
<evidence type="ECO:0000313" key="10">
    <source>
        <dbReference type="EMBL" id="AAM04963.1"/>
    </source>
</evidence>
<comment type="subcellular location">
    <subcellularLocation>
        <location evidence="1">Membrane</location>
        <topology evidence="1">Multi-pass membrane protein</topology>
    </subcellularLocation>
</comment>
<dbReference type="STRING" id="188937.MA_1550"/>
<dbReference type="KEGG" id="mac:MA_1550"/>
<dbReference type="HOGENOM" id="CLU_2056038_0_0_2"/>
<reference evidence="10 11" key="1">
    <citation type="journal article" date="2002" name="Genome Res.">
        <title>The genome of Methanosarcina acetivorans reveals extensive metabolic and physiological diversity.</title>
        <authorList>
            <person name="Galagan J.E."/>
            <person name="Nusbaum C."/>
            <person name="Roy A."/>
            <person name="Endrizzi M.G."/>
            <person name="Macdonald P."/>
            <person name="FitzHugh W."/>
            <person name="Calvo S."/>
            <person name="Engels R."/>
            <person name="Smirnov S."/>
            <person name="Atnoor D."/>
            <person name="Brown A."/>
            <person name="Allen N."/>
            <person name="Naylor J."/>
            <person name="Stange-Thomann N."/>
            <person name="DeArellano K."/>
            <person name="Johnson R."/>
            <person name="Linton L."/>
            <person name="McEwan P."/>
            <person name="McKernan K."/>
            <person name="Talamas J."/>
            <person name="Tirrell A."/>
            <person name="Ye W."/>
            <person name="Zimmer A."/>
            <person name="Barber R.D."/>
            <person name="Cann I."/>
            <person name="Graham D.E."/>
            <person name="Grahame D.A."/>
            <person name="Guss A."/>
            <person name="Hedderich R."/>
            <person name="Ingram-Smith C."/>
            <person name="Kuettner C.H."/>
            <person name="Krzycki J.A."/>
            <person name="Leigh J.A."/>
            <person name="Li W."/>
            <person name="Liu J."/>
            <person name="Mukhopadhyay B."/>
            <person name="Reeve J.N."/>
            <person name="Smith K."/>
            <person name="Springer T.A."/>
            <person name="Umayam L.A."/>
            <person name="White O."/>
            <person name="White R.H."/>
            <person name="de Macario E.C."/>
            <person name="Ferry J.G."/>
            <person name="Jarrell K.F."/>
            <person name="Jing H."/>
            <person name="Macario A.J.L."/>
            <person name="Paulsen I."/>
            <person name="Pritchett M."/>
            <person name="Sowers K.R."/>
            <person name="Swanson R.V."/>
            <person name="Zinder S.H."/>
            <person name="Lander E."/>
            <person name="Metcalf W.W."/>
            <person name="Birren B."/>
        </authorList>
    </citation>
    <scope>NUCLEOTIDE SEQUENCE [LARGE SCALE GENOMIC DNA]</scope>
    <source>
        <strain evidence="11">ATCC 35395 / DSM 2834 / JCM 12185 / C2A</strain>
    </source>
</reference>
<dbReference type="EMBL" id="AE010299">
    <property type="protein sequence ID" value="AAM04963.1"/>
    <property type="molecule type" value="Genomic_DNA"/>
</dbReference>
<organism evidence="10 11">
    <name type="scientific">Methanosarcina acetivorans (strain ATCC 35395 / DSM 2834 / JCM 12185 / C2A)</name>
    <dbReference type="NCBI Taxonomy" id="188937"/>
    <lineage>
        <taxon>Archaea</taxon>
        <taxon>Methanobacteriati</taxon>
        <taxon>Methanobacteriota</taxon>
        <taxon>Stenosarchaea group</taxon>
        <taxon>Methanomicrobia</taxon>
        <taxon>Methanosarcinales</taxon>
        <taxon>Methanosarcinaceae</taxon>
        <taxon>Methanosarcina</taxon>
    </lineage>
</organism>
<keyword evidence="7" id="KW-0407">Ion channel</keyword>
<dbReference type="EnsemblBacteria" id="AAM04963">
    <property type="protein sequence ID" value="AAM04963"/>
    <property type="gene ID" value="MA_1550"/>
</dbReference>
<accession>Q8TQJ3</accession>
<dbReference type="FunFam" id="1.10.287.70:FF:000194">
    <property type="entry name" value="Voltage-gated Ion Channel"/>
    <property type="match status" value="1"/>
</dbReference>